<dbReference type="VEuPathDB" id="TriTrypDB:Tc_MARK_2956"/>
<dbReference type="Pfam" id="PF12348">
    <property type="entry name" value="CLASP_N"/>
    <property type="match status" value="1"/>
</dbReference>
<dbReference type="InterPro" id="IPR016024">
    <property type="entry name" value="ARM-type_fold"/>
</dbReference>
<dbReference type="PANTHER" id="PTHR21567:SF9">
    <property type="entry name" value="CLIP-ASSOCIATING PROTEIN"/>
    <property type="match status" value="1"/>
</dbReference>
<dbReference type="GO" id="GO:0005819">
    <property type="term" value="C:spindle"/>
    <property type="evidence" value="ECO:0007669"/>
    <property type="project" value="UniProtKB-ARBA"/>
</dbReference>
<accession>A0A2V2WWC4</accession>
<sequence>MRSGSCDGEVSTKMGDRELAAELRKLCDVLSGSVRGAMDKDNWKERLAALRGLSKLARGDISNCHGFLSLMSMYVKVPLQRHIEELRTVLSTEACYVVSAFAQHSSNRSAWRVATEWFVSSLLQLTTRTNRSSLLAAIETLETLARRKSFGPAAFAELLRGCTARHAATRRNAFGVLQVIIKQGQNDDNEAHLSNFIDAICRVLRSGLADADHETRRRARVCFWILNANEPEAAETLYKGLENSVRRSLDRKMSPSIQKKKETAGSAVTQVLATKKKAAKNEEAEAVKESPLPPQTSITTTKRHGNNLVRKLDEGKKEVEEMAENWALVQDALRSTLWSERLLGLRRLSEEFSRFRQKAECVNLLIPRLNDPNSRVSQMAIQALNVIMRVSPNILKDCLPEVITALLVNMSGNKEVLSSASREHLARIIQLSSVDDVARAIYRTLGDVVAPKVKVHAVEYVQYLYEQNATHFEQASPMHLAFHHLLQCLKTEKKGGDVYKATLSALTALYVSAARNFLRILLQFSPGERDAIVEALETAVPHLGQECRRRLMGERPLQHAPLHVRSPFEEKLRRVSDTQPKTRPGTRKQRNVRQQERGIPFSSAPSSVKKTKCSEKVRSVSSNHEQPNGRLEKTRTASCDALNLVRSPTLKQSPFRDSPLRTQRPSHCDPIAPVEAPLSRQVKRKTDDASDLLDLLEEACEMADTCAILNRIQNMIVVNPRPWLEVFGRLLVHLERIIPQSHELNHAVRRRGLLVLQSLVGQRALQRPIIRSLKQVFLLVRVGMDDAFPEVHVEATSVLQLVLSCGIYPTDHILNAIAMSLENWLSDESGYCSRGWLTLLESVEHVFSLYGRTMMLVQEPFKEYAVSQDCFDVNVSETVFRRLCNVVVRAVQHTGSEVRLTAVLVLVSIWMGLDTAALPYLVGLSASQRKLVSLYYNKVASERRTGLHGTVQQRDLSREMRVMRLPEAECL</sequence>
<dbReference type="SUPFAM" id="SSF48371">
    <property type="entry name" value="ARM repeat"/>
    <property type="match status" value="1"/>
</dbReference>
<evidence type="ECO:0000313" key="4">
    <source>
        <dbReference type="Proteomes" id="UP000246078"/>
    </source>
</evidence>
<feature type="domain" description="CLASP N-terminal" evidence="2">
    <location>
        <begin position="41"/>
        <end position="249"/>
    </location>
</feature>
<dbReference type="VEuPathDB" id="TriTrypDB:TcCL_NonESM00919"/>
<dbReference type="OrthoDB" id="46159at2759"/>
<dbReference type="VEuPathDB" id="TriTrypDB:BCY84_18420"/>
<dbReference type="VEuPathDB" id="TriTrypDB:ECC02_003751"/>
<proteinExistence type="predicted"/>
<dbReference type="EMBL" id="PRFC01000055">
    <property type="protein sequence ID" value="PWV11989.1"/>
    <property type="molecule type" value="Genomic_DNA"/>
</dbReference>
<dbReference type="GO" id="GO:0000226">
    <property type="term" value="P:microtubule cytoskeleton organization"/>
    <property type="evidence" value="ECO:0007669"/>
    <property type="project" value="TreeGrafter"/>
</dbReference>
<dbReference type="VEuPathDB" id="TriTrypDB:TcCLB.511727.60"/>
<organism evidence="3 4">
    <name type="scientific">Trypanosoma cruzi</name>
    <dbReference type="NCBI Taxonomy" id="5693"/>
    <lineage>
        <taxon>Eukaryota</taxon>
        <taxon>Discoba</taxon>
        <taxon>Euglenozoa</taxon>
        <taxon>Kinetoplastea</taxon>
        <taxon>Metakinetoplastina</taxon>
        <taxon>Trypanosomatida</taxon>
        <taxon>Trypanosomatidae</taxon>
        <taxon>Trypanosoma</taxon>
        <taxon>Schizotrypanum</taxon>
    </lineage>
</organism>
<dbReference type="VEuPathDB" id="TriTrypDB:TCDM_04403"/>
<feature type="compositionally biased region" description="Basic and acidic residues" evidence="1">
    <location>
        <begin position="566"/>
        <end position="576"/>
    </location>
</feature>
<dbReference type="OMA" id="IHFRVVE"/>
<dbReference type="VEuPathDB" id="TriTrypDB:C3747_55g117"/>
<evidence type="ECO:0000256" key="1">
    <source>
        <dbReference type="SAM" id="MobiDB-lite"/>
    </source>
</evidence>
<feature type="region of interest" description="Disordered" evidence="1">
    <location>
        <begin position="560"/>
        <end position="633"/>
    </location>
</feature>
<dbReference type="VEuPathDB" id="TriTrypDB:TcYC6_0053390"/>
<dbReference type="VEuPathDB" id="TriTrypDB:TCDM_04404"/>
<protein>
    <recommendedName>
        <fullName evidence="2">CLASP N-terminal domain-containing protein</fullName>
    </recommendedName>
</protein>
<reference evidence="3 4" key="1">
    <citation type="journal article" date="2018" name="Microb. Genom.">
        <title>Expanding an expanded genome: long-read sequencing of Trypanosoma cruzi.</title>
        <authorList>
            <person name="Berna L."/>
            <person name="Rodriguez M."/>
            <person name="Chiribao M.L."/>
            <person name="Parodi-Talice A."/>
            <person name="Pita S."/>
            <person name="Rijo G."/>
            <person name="Alvarez-Valin F."/>
            <person name="Robello C."/>
        </authorList>
    </citation>
    <scope>NUCLEOTIDE SEQUENCE [LARGE SCALE GENOMIC DNA]</scope>
    <source>
        <strain evidence="3 4">TCC</strain>
    </source>
</reference>
<comment type="caution">
    <text evidence="3">The sequence shown here is derived from an EMBL/GenBank/DDBJ whole genome shotgun (WGS) entry which is preliminary data.</text>
</comment>
<feature type="region of interest" description="Disordered" evidence="1">
    <location>
        <begin position="650"/>
        <end position="672"/>
    </location>
</feature>
<dbReference type="Gene3D" id="1.25.10.10">
    <property type="entry name" value="Leucine-rich Repeat Variant"/>
    <property type="match status" value="3"/>
</dbReference>
<dbReference type="VEuPathDB" id="TriTrypDB:TcBrA4_0104470"/>
<gene>
    <name evidence="3" type="ORF">C3747_55g117</name>
</gene>
<feature type="region of interest" description="Disordered" evidence="1">
    <location>
        <begin position="280"/>
        <end position="308"/>
    </location>
</feature>
<evidence type="ECO:0000313" key="3">
    <source>
        <dbReference type="EMBL" id="PWV11989.1"/>
    </source>
</evidence>
<name>A0A2V2WWC4_TRYCR</name>
<dbReference type="GO" id="GO:0008017">
    <property type="term" value="F:microtubule binding"/>
    <property type="evidence" value="ECO:0007669"/>
    <property type="project" value="TreeGrafter"/>
</dbReference>
<dbReference type="AlphaFoldDB" id="A0A2V2WWC4"/>
<dbReference type="InterPro" id="IPR011989">
    <property type="entry name" value="ARM-like"/>
</dbReference>
<dbReference type="Proteomes" id="UP000246078">
    <property type="component" value="Unassembled WGS sequence"/>
</dbReference>
<dbReference type="VEuPathDB" id="TriTrypDB:C4B63_17g79"/>
<dbReference type="VEuPathDB" id="TriTrypDB:TcG_00281"/>
<dbReference type="GO" id="GO:0005881">
    <property type="term" value="C:cytoplasmic microtubule"/>
    <property type="evidence" value="ECO:0007669"/>
    <property type="project" value="TreeGrafter"/>
</dbReference>
<evidence type="ECO:0000259" key="2">
    <source>
        <dbReference type="Pfam" id="PF12348"/>
    </source>
</evidence>
<dbReference type="VEuPathDB" id="TriTrypDB:TCSYLVIO_004207"/>
<dbReference type="InterPro" id="IPR024395">
    <property type="entry name" value="CLASP_N_dom"/>
</dbReference>
<dbReference type="PANTHER" id="PTHR21567">
    <property type="entry name" value="CLASP"/>
    <property type="match status" value="1"/>
</dbReference>
<dbReference type="GO" id="GO:0000278">
    <property type="term" value="P:mitotic cell cycle"/>
    <property type="evidence" value="ECO:0007669"/>
    <property type="project" value="UniProtKB-ARBA"/>
</dbReference>